<feature type="region of interest" description="Disordered" evidence="2">
    <location>
        <begin position="125"/>
        <end position="184"/>
    </location>
</feature>
<comment type="caution">
    <text evidence="4">The sequence shown here is derived from an EMBL/GenBank/DDBJ whole genome shotgun (WGS) entry which is preliminary data.</text>
</comment>
<dbReference type="Proteomes" id="UP000324176">
    <property type="component" value="Unassembled WGS sequence"/>
</dbReference>
<comment type="similarity">
    <text evidence="1">Belongs to the UPF0213 family.</text>
</comment>
<dbReference type="SUPFAM" id="SSF82771">
    <property type="entry name" value="GIY-YIG endonuclease"/>
    <property type="match status" value="1"/>
</dbReference>
<evidence type="ECO:0000256" key="1">
    <source>
        <dbReference type="ARBA" id="ARBA00007435"/>
    </source>
</evidence>
<dbReference type="Pfam" id="PF01541">
    <property type="entry name" value="GIY-YIG"/>
    <property type="match status" value="1"/>
</dbReference>
<keyword evidence="4" id="KW-0378">Hydrolase</keyword>
<dbReference type="GO" id="GO:0004519">
    <property type="term" value="F:endonuclease activity"/>
    <property type="evidence" value="ECO:0007669"/>
    <property type="project" value="UniProtKB-KW"/>
</dbReference>
<dbReference type="Gene3D" id="3.40.1440.10">
    <property type="entry name" value="GIY-YIG endonuclease"/>
    <property type="match status" value="1"/>
</dbReference>
<dbReference type="SMART" id="SM00465">
    <property type="entry name" value="GIYc"/>
    <property type="match status" value="1"/>
</dbReference>
<proteinExistence type="inferred from homology"/>
<dbReference type="InterPro" id="IPR000305">
    <property type="entry name" value="GIY-YIG_endonuc"/>
</dbReference>
<dbReference type="InterPro" id="IPR050190">
    <property type="entry name" value="UPF0213_domain"/>
</dbReference>
<evidence type="ECO:0000259" key="3">
    <source>
        <dbReference type="PROSITE" id="PS50164"/>
    </source>
</evidence>
<feature type="domain" description="GIY-YIG" evidence="3">
    <location>
        <begin position="1"/>
        <end position="75"/>
    </location>
</feature>
<keyword evidence="4" id="KW-0255">Endonuclease</keyword>
<dbReference type="RefSeq" id="WP_200899748.1">
    <property type="nucleotide sequence ID" value="NZ_CP011451.1"/>
</dbReference>
<protein>
    <submittedName>
        <fullName evidence="4">Putative GIY-YIG superfamily endonuclease</fullName>
    </submittedName>
</protein>
<keyword evidence="4" id="KW-0540">Nuclease</keyword>
<name>A0A5D3YE65_9PROT</name>
<dbReference type="InterPro" id="IPR035901">
    <property type="entry name" value="GIY-YIG_endonuc_sf"/>
</dbReference>
<dbReference type="AlphaFoldDB" id="A0A5D3YE65"/>
<accession>A0A5D3YE65</accession>
<organism evidence="4 5">
    <name type="scientific">Nitrosomonas communis</name>
    <dbReference type="NCBI Taxonomy" id="44574"/>
    <lineage>
        <taxon>Bacteria</taxon>
        <taxon>Pseudomonadati</taxon>
        <taxon>Pseudomonadota</taxon>
        <taxon>Betaproteobacteria</taxon>
        <taxon>Nitrosomonadales</taxon>
        <taxon>Nitrosomonadaceae</taxon>
        <taxon>Nitrosomonas</taxon>
    </lineage>
</organism>
<dbReference type="CDD" id="cd10456">
    <property type="entry name" value="GIY-YIG_UPF0213"/>
    <property type="match status" value="1"/>
</dbReference>
<sequence>MPYMYILKCADGSYYTGSTWNLEKRLAEHQSGLGAKHTIKRLPVELVYCEECERIEDASRHEKQVQGWSRKKKEDLIMGDTNALHRLAECRNDTHCPGFGFDIGFDSLRLRSGQAAPFDYGVGFDSAQPTPTSTPMPMPMPSPASTQTPTPTPTENSTPTPLSRALSGVEGSGAEEVNMDGLLR</sequence>
<evidence type="ECO:0000313" key="4">
    <source>
        <dbReference type="EMBL" id="TYP87315.1"/>
    </source>
</evidence>
<evidence type="ECO:0000256" key="2">
    <source>
        <dbReference type="SAM" id="MobiDB-lite"/>
    </source>
</evidence>
<feature type="compositionally biased region" description="Pro residues" evidence="2">
    <location>
        <begin position="132"/>
        <end position="142"/>
    </location>
</feature>
<gene>
    <name evidence="4" type="ORF">BCL69_102636</name>
</gene>
<dbReference type="EMBL" id="VNHT01000026">
    <property type="protein sequence ID" value="TYP87315.1"/>
    <property type="molecule type" value="Genomic_DNA"/>
</dbReference>
<evidence type="ECO:0000313" key="5">
    <source>
        <dbReference type="Proteomes" id="UP000324176"/>
    </source>
</evidence>
<dbReference type="PANTHER" id="PTHR34477">
    <property type="entry name" value="UPF0213 PROTEIN YHBQ"/>
    <property type="match status" value="1"/>
</dbReference>
<dbReference type="PROSITE" id="PS50164">
    <property type="entry name" value="GIY_YIG"/>
    <property type="match status" value="1"/>
</dbReference>
<reference evidence="4 5" key="1">
    <citation type="submission" date="2019-07" db="EMBL/GenBank/DDBJ databases">
        <title>Active sludge and wastewater microbial communities from Klosterneuburg, Austria.</title>
        <authorList>
            <person name="Wagner M."/>
        </authorList>
    </citation>
    <scope>NUCLEOTIDE SEQUENCE [LARGE SCALE GENOMIC DNA]</scope>
    <source>
        <strain evidence="4 5">Nm2</strain>
    </source>
</reference>
<feature type="compositionally biased region" description="Low complexity" evidence="2">
    <location>
        <begin position="143"/>
        <end position="161"/>
    </location>
</feature>
<dbReference type="PANTHER" id="PTHR34477:SF1">
    <property type="entry name" value="UPF0213 PROTEIN YHBQ"/>
    <property type="match status" value="1"/>
</dbReference>